<dbReference type="Proteomes" id="UP000054279">
    <property type="component" value="Unassembled WGS sequence"/>
</dbReference>
<sequence length="80" mass="8492">MSFLPASSIILKSIVAVFPHGTAGCILAAEGAPFTPFYVMPLLTDSVLLILTIKRTDMWVAGVQRAPEVKVGTSKTSAEE</sequence>
<dbReference type="EMBL" id="KN837373">
    <property type="protein sequence ID" value="KIJ26352.1"/>
    <property type="molecule type" value="Genomic_DNA"/>
</dbReference>
<name>A0A0C9UB93_SPHS4</name>
<keyword evidence="2" id="KW-1185">Reference proteome</keyword>
<dbReference type="HOGENOM" id="CLU_2591330_0_0_1"/>
<proteinExistence type="predicted"/>
<evidence type="ECO:0000313" key="1">
    <source>
        <dbReference type="EMBL" id="KIJ26352.1"/>
    </source>
</evidence>
<organism evidence="1 2">
    <name type="scientific">Sphaerobolus stellatus (strain SS14)</name>
    <dbReference type="NCBI Taxonomy" id="990650"/>
    <lineage>
        <taxon>Eukaryota</taxon>
        <taxon>Fungi</taxon>
        <taxon>Dikarya</taxon>
        <taxon>Basidiomycota</taxon>
        <taxon>Agaricomycotina</taxon>
        <taxon>Agaricomycetes</taxon>
        <taxon>Phallomycetidae</taxon>
        <taxon>Geastrales</taxon>
        <taxon>Sphaerobolaceae</taxon>
        <taxon>Sphaerobolus</taxon>
    </lineage>
</organism>
<accession>A0A0C9UB93</accession>
<protein>
    <submittedName>
        <fullName evidence="1">Uncharacterized protein</fullName>
    </submittedName>
</protein>
<dbReference type="OrthoDB" id="3242376at2759"/>
<dbReference type="AlphaFoldDB" id="A0A0C9UB93"/>
<evidence type="ECO:0000313" key="2">
    <source>
        <dbReference type="Proteomes" id="UP000054279"/>
    </source>
</evidence>
<reference evidence="1 2" key="1">
    <citation type="submission" date="2014-06" db="EMBL/GenBank/DDBJ databases">
        <title>Evolutionary Origins and Diversification of the Mycorrhizal Mutualists.</title>
        <authorList>
            <consortium name="DOE Joint Genome Institute"/>
            <consortium name="Mycorrhizal Genomics Consortium"/>
            <person name="Kohler A."/>
            <person name="Kuo A."/>
            <person name="Nagy L.G."/>
            <person name="Floudas D."/>
            <person name="Copeland A."/>
            <person name="Barry K.W."/>
            <person name="Cichocki N."/>
            <person name="Veneault-Fourrey C."/>
            <person name="LaButti K."/>
            <person name="Lindquist E.A."/>
            <person name="Lipzen A."/>
            <person name="Lundell T."/>
            <person name="Morin E."/>
            <person name="Murat C."/>
            <person name="Riley R."/>
            <person name="Ohm R."/>
            <person name="Sun H."/>
            <person name="Tunlid A."/>
            <person name="Henrissat B."/>
            <person name="Grigoriev I.V."/>
            <person name="Hibbett D.S."/>
            <person name="Martin F."/>
        </authorList>
    </citation>
    <scope>NUCLEOTIDE SEQUENCE [LARGE SCALE GENOMIC DNA]</scope>
    <source>
        <strain evidence="1 2">SS14</strain>
    </source>
</reference>
<gene>
    <name evidence="1" type="ORF">M422DRAFT_272592</name>
</gene>